<dbReference type="AlphaFoldDB" id="A0A9Q0S3X1"/>
<evidence type="ECO:0000313" key="2">
    <source>
        <dbReference type="Proteomes" id="UP001151699"/>
    </source>
</evidence>
<sequence length="131" mass="14913">MNLVLDGNKLLGNNTSKLAEIAPKIILYASRKKRICSEAKSILLEYKELSTNYDNTDALQQLTAIKILPYLTPIGKGKLNKTTLAQLFCPYFKTEYDADKYNLEFKEDYKESSLVLKPRLYFFGDSSSPNT</sequence>
<dbReference type="Proteomes" id="UP001151699">
    <property type="component" value="Chromosome B"/>
</dbReference>
<keyword evidence="2" id="KW-1185">Reference proteome</keyword>
<gene>
    <name evidence="1" type="ORF">Bhyg_08004</name>
</gene>
<dbReference type="EMBL" id="WJQU01000002">
    <property type="protein sequence ID" value="KAJ6643048.1"/>
    <property type="molecule type" value="Genomic_DNA"/>
</dbReference>
<proteinExistence type="predicted"/>
<accession>A0A9Q0S3X1</accession>
<comment type="caution">
    <text evidence="1">The sequence shown here is derived from an EMBL/GenBank/DDBJ whole genome shotgun (WGS) entry which is preliminary data.</text>
</comment>
<name>A0A9Q0S3X1_9DIPT</name>
<protein>
    <submittedName>
        <fullName evidence="1">Uncharacterized protein</fullName>
    </submittedName>
</protein>
<evidence type="ECO:0000313" key="1">
    <source>
        <dbReference type="EMBL" id="KAJ6643048.1"/>
    </source>
</evidence>
<organism evidence="1 2">
    <name type="scientific">Pseudolycoriella hygida</name>
    <dbReference type="NCBI Taxonomy" id="35572"/>
    <lineage>
        <taxon>Eukaryota</taxon>
        <taxon>Metazoa</taxon>
        <taxon>Ecdysozoa</taxon>
        <taxon>Arthropoda</taxon>
        <taxon>Hexapoda</taxon>
        <taxon>Insecta</taxon>
        <taxon>Pterygota</taxon>
        <taxon>Neoptera</taxon>
        <taxon>Endopterygota</taxon>
        <taxon>Diptera</taxon>
        <taxon>Nematocera</taxon>
        <taxon>Sciaroidea</taxon>
        <taxon>Sciaridae</taxon>
        <taxon>Pseudolycoriella</taxon>
    </lineage>
</organism>
<reference evidence="1" key="1">
    <citation type="submission" date="2022-07" db="EMBL/GenBank/DDBJ databases">
        <authorList>
            <person name="Trinca V."/>
            <person name="Uliana J.V.C."/>
            <person name="Torres T.T."/>
            <person name="Ward R.J."/>
            <person name="Monesi N."/>
        </authorList>
    </citation>
    <scope>NUCLEOTIDE SEQUENCE</scope>
    <source>
        <strain evidence="1">HSMRA1968</strain>
        <tissue evidence="1">Whole embryos</tissue>
    </source>
</reference>